<evidence type="ECO:0000313" key="1">
    <source>
        <dbReference type="EMBL" id="SJZ35876.1"/>
    </source>
</evidence>
<sequence>MNTPDTHTRTLPDVSLKLEHMRHYLVLADEQHGQLHGRAYDEESVEVSNRLGWLLDDVLNMLVEVQNTLYPNDRIAPVATQQGD</sequence>
<name>A0A1T4K070_9BACT</name>
<gene>
    <name evidence="1" type="ORF">SAMN02745119_00226</name>
</gene>
<evidence type="ECO:0000313" key="2">
    <source>
        <dbReference type="Proteomes" id="UP000190102"/>
    </source>
</evidence>
<protein>
    <submittedName>
        <fullName evidence="1">Uncharacterized protein</fullName>
    </submittedName>
</protein>
<reference evidence="2" key="1">
    <citation type="submission" date="2017-02" db="EMBL/GenBank/DDBJ databases">
        <authorList>
            <person name="Varghese N."/>
            <person name="Submissions S."/>
        </authorList>
    </citation>
    <scope>NUCLEOTIDE SEQUENCE [LARGE SCALE GENOMIC DNA]</scope>
    <source>
        <strain evidence="2">ATCC BAA-34</strain>
    </source>
</reference>
<dbReference type="Proteomes" id="UP000190102">
    <property type="component" value="Unassembled WGS sequence"/>
</dbReference>
<organism evidence="1 2">
    <name type="scientific">Trichlorobacter thiogenes</name>
    <dbReference type="NCBI Taxonomy" id="115783"/>
    <lineage>
        <taxon>Bacteria</taxon>
        <taxon>Pseudomonadati</taxon>
        <taxon>Thermodesulfobacteriota</taxon>
        <taxon>Desulfuromonadia</taxon>
        <taxon>Geobacterales</taxon>
        <taxon>Geobacteraceae</taxon>
        <taxon>Trichlorobacter</taxon>
    </lineage>
</organism>
<proteinExistence type="predicted"/>
<dbReference type="RefSeq" id="WP_078788537.1">
    <property type="nucleotide sequence ID" value="NZ_FUWR01000001.1"/>
</dbReference>
<keyword evidence="2" id="KW-1185">Reference proteome</keyword>
<accession>A0A1T4K070</accession>
<dbReference type="STRING" id="115783.SAMN02745119_00226"/>
<dbReference type="AlphaFoldDB" id="A0A1T4K070"/>
<dbReference type="EMBL" id="FUWR01000001">
    <property type="protein sequence ID" value="SJZ35876.1"/>
    <property type="molecule type" value="Genomic_DNA"/>
</dbReference>